<dbReference type="STRING" id="945553.A0A0D2LEA8"/>
<feature type="compositionally biased region" description="Low complexity" evidence="1">
    <location>
        <begin position="11"/>
        <end position="34"/>
    </location>
</feature>
<reference evidence="3" key="1">
    <citation type="submission" date="2014-04" db="EMBL/GenBank/DDBJ databases">
        <title>Evolutionary Origins and Diversification of the Mycorrhizal Mutualists.</title>
        <authorList>
            <consortium name="DOE Joint Genome Institute"/>
            <consortium name="Mycorrhizal Genomics Consortium"/>
            <person name="Kohler A."/>
            <person name="Kuo A."/>
            <person name="Nagy L.G."/>
            <person name="Floudas D."/>
            <person name="Copeland A."/>
            <person name="Barry K.W."/>
            <person name="Cichocki N."/>
            <person name="Veneault-Fourrey C."/>
            <person name="LaButti K."/>
            <person name="Lindquist E.A."/>
            <person name="Lipzen A."/>
            <person name="Lundell T."/>
            <person name="Morin E."/>
            <person name="Murat C."/>
            <person name="Riley R."/>
            <person name="Ohm R."/>
            <person name="Sun H."/>
            <person name="Tunlid A."/>
            <person name="Henrissat B."/>
            <person name="Grigoriev I.V."/>
            <person name="Hibbett D.S."/>
            <person name="Martin F."/>
        </authorList>
    </citation>
    <scope>NUCLEOTIDE SEQUENCE [LARGE SCALE GENOMIC DNA]</scope>
    <source>
        <strain evidence="3">FD-334 SS-4</strain>
    </source>
</reference>
<dbReference type="OMA" id="YPEEAGH"/>
<protein>
    <submittedName>
        <fullName evidence="2">Uncharacterized protein</fullName>
    </submittedName>
</protein>
<feature type="region of interest" description="Disordered" evidence="1">
    <location>
        <begin position="85"/>
        <end position="151"/>
    </location>
</feature>
<dbReference type="OrthoDB" id="5396103at2759"/>
<dbReference type="EMBL" id="KN817530">
    <property type="protein sequence ID" value="KJA25817.1"/>
    <property type="molecule type" value="Genomic_DNA"/>
</dbReference>
<proteinExistence type="predicted"/>
<gene>
    <name evidence="2" type="ORF">HYPSUDRAFT_75826</name>
</gene>
<feature type="compositionally biased region" description="Low complexity" evidence="1">
    <location>
        <begin position="142"/>
        <end position="151"/>
    </location>
</feature>
<sequence>MPKDSSRTPLPTSSSDFALPSSSSTSSPGASTSSVTLDDPTFLFNRLRRSSFLQKSNYLSETRLHSPLASSFTLHARRRSQTAAFIAEESESDKDRMMTDSPNSSETHTPPLKVPTNAEDDSTATKVPIRQPPLTPPRRRSSASMDASDMPTIFNRRLSFPLKQPRILNLLAESRPEEAEVKSEAAFQRLMASVSELPVQPRTPRTLADRGRYPEEAGSEETTREETPSDDELDQGNGEGPFSFSAPPATGTQPIAIQKRTHTPAGSITGSINGDELGMSISETSSSFGGAAMDIDSAPPGSPLLPSNMPNQNQISHWRYTPPPTTSAVRSNKRKMDDRFDPYPSNAKRRAVSPSLQYLRDSHQVVNSPMGRGSISRLPISIPISVPHSAVSSATSSPTISSNYPPFPRGISITSSPTLRATLSMPSPILRPLGRRREDEEREIEIEGAGEAVSGLTLGQGQLLAIQPAPPQPFARQDNT</sequence>
<feature type="compositionally biased region" description="Basic and acidic residues" evidence="1">
    <location>
        <begin position="207"/>
        <end position="227"/>
    </location>
</feature>
<evidence type="ECO:0000313" key="3">
    <source>
        <dbReference type="Proteomes" id="UP000054270"/>
    </source>
</evidence>
<organism evidence="2 3">
    <name type="scientific">Hypholoma sublateritium (strain FD-334 SS-4)</name>
    <dbReference type="NCBI Taxonomy" id="945553"/>
    <lineage>
        <taxon>Eukaryota</taxon>
        <taxon>Fungi</taxon>
        <taxon>Dikarya</taxon>
        <taxon>Basidiomycota</taxon>
        <taxon>Agaricomycotina</taxon>
        <taxon>Agaricomycetes</taxon>
        <taxon>Agaricomycetidae</taxon>
        <taxon>Agaricales</taxon>
        <taxon>Agaricineae</taxon>
        <taxon>Strophariaceae</taxon>
        <taxon>Hypholoma</taxon>
    </lineage>
</organism>
<keyword evidence="3" id="KW-1185">Reference proteome</keyword>
<evidence type="ECO:0000313" key="2">
    <source>
        <dbReference type="EMBL" id="KJA25817.1"/>
    </source>
</evidence>
<feature type="region of interest" description="Disordered" evidence="1">
    <location>
        <begin position="1"/>
        <end position="39"/>
    </location>
</feature>
<evidence type="ECO:0000256" key="1">
    <source>
        <dbReference type="SAM" id="MobiDB-lite"/>
    </source>
</evidence>
<accession>A0A0D2LEA8</accession>
<name>A0A0D2LEA8_HYPSF</name>
<dbReference type="AlphaFoldDB" id="A0A0D2LEA8"/>
<dbReference type="Proteomes" id="UP000054270">
    <property type="component" value="Unassembled WGS sequence"/>
</dbReference>
<feature type="region of interest" description="Disordered" evidence="1">
    <location>
        <begin position="192"/>
        <end position="353"/>
    </location>
</feature>